<evidence type="ECO:0000256" key="1">
    <source>
        <dbReference type="SAM" id="Phobius"/>
    </source>
</evidence>
<feature type="transmembrane region" description="Helical" evidence="1">
    <location>
        <begin position="138"/>
        <end position="159"/>
    </location>
</feature>
<dbReference type="Proteomes" id="UP000078272">
    <property type="component" value="Unassembled WGS sequence"/>
</dbReference>
<protein>
    <recommendedName>
        <fullName evidence="4">Transporter</fullName>
    </recommendedName>
</protein>
<feature type="transmembrane region" description="Helical" evidence="1">
    <location>
        <begin position="166"/>
        <end position="187"/>
    </location>
</feature>
<accession>A0A175R803</accession>
<dbReference type="RefSeq" id="WP_058635246.1">
    <property type="nucleotide sequence ID" value="NZ_LDPZ01000023.1"/>
</dbReference>
<reference evidence="2 3" key="1">
    <citation type="journal article" date="2016" name="Front. Microbiol.">
        <title>Genomic Resource of Rice Seed Associated Bacteria.</title>
        <authorList>
            <person name="Midha S."/>
            <person name="Bansal K."/>
            <person name="Sharma S."/>
            <person name="Kumar N."/>
            <person name="Patil P.P."/>
            <person name="Chaudhry V."/>
            <person name="Patil P.B."/>
        </authorList>
    </citation>
    <scope>NUCLEOTIDE SEQUENCE [LARGE SCALE GENOMIC DNA]</scope>
    <source>
        <strain evidence="2 3">NS226</strain>
    </source>
</reference>
<dbReference type="AlphaFoldDB" id="A0A175R803"/>
<dbReference type="STRING" id="401562.NS365_14565"/>
<feature type="transmembrane region" description="Helical" evidence="1">
    <location>
        <begin position="108"/>
        <end position="132"/>
    </location>
</feature>
<organism evidence="2 3">
    <name type="scientific">Aureimonas ureilytica</name>
    <dbReference type="NCBI Taxonomy" id="401562"/>
    <lineage>
        <taxon>Bacteria</taxon>
        <taxon>Pseudomonadati</taxon>
        <taxon>Pseudomonadota</taxon>
        <taxon>Alphaproteobacteria</taxon>
        <taxon>Hyphomicrobiales</taxon>
        <taxon>Aurantimonadaceae</taxon>
        <taxon>Aureimonas</taxon>
    </lineage>
</organism>
<dbReference type="EMBL" id="LDPZ01000023">
    <property type="protein sequence ID" value="KTQ95342.1"/>
    <property type="molecule type" value="Genomic_DNA"/>
</dbReference>
<keyword evidence="1" id="KW-0472">Membrane</keyword>
<comment type="caution">
    <text evidence="2">The sequence shown here is derived from an EMBL/GenBank/DDBJ whole genome shotgun (WGS) entry which is preliminary data.</text>
</comment>
<feature type="transmembrane region" description="Helical" evidence="1">
    <location>
        <begin position="74"/>
        <end position="96"/>
    </location>
</feature>
<proteinExistence type="predicted"/>
<sequence>MPSLAEIARYFTGAARLMAGRRDGLSLLDISADGFWRSFAALVVALPPTVLSWLEYESVERPPFSGHLGRFSTYGAHALADLTAWLLPILIMASFARVLGFSRKMVPFVVATNWGGAFLAWVFSPFFLLLLLTGPSDLTALLGLVVAIASIVLSVRLIANATGTDIPMSVAIVTMMVFVSLLSYAAVSDLVGVPIA</sequence>
<keyword evidence="1" id="KW-0812">Transmembrane</keyword>
<keyword evidence="1" id="KW-1133">Transmembrane helix</keyword>
<dbReference type="OrthoDB" id="9811204at2"/>
<evidence type="ECO:0000313" key="3">
    <source>
        <dbReference type="Proteomes" id="UP000078272"/>
    </source>
</evidence>
<name>A0A175R803_9HYPH</name>
<evidence type="ECO:0008006" key="4">
    <source>
        <dbReference type="Google" id="ProtNLM"/>
    </source>
</evidence>
<evidence type="ECO:0000313" key="2">
    <source>
        <dbReference type="EMBL" id="KTQ95342.1"/>
    </source>
</evidence>
<gene>
    <name evidence="2" type="ORF">NS226_12455</name>
</gene>